<dbReference type="OMA" id="ANWDKKG"/>
<comment type="similarity">
    <text evidence="1">Belongs to the selenium-binding protein family.</text>
</comment>
<dbReference type="PANTHER" id="PTHR23300:SF0">
    <property type="entry name" value="METHANETHIOL OXIDASE"/>
    <property type="match status" value="1"/>
</dbReference>
<dbReference type="AlphaFoldDB" id="A0A336MSM8"/>
<dbReference type="InterPro" id="IPR008826">
    <property type="entry name" value="Se-bd"/>
</dbReference>
<dbReference type="PANTHER" id="PTHR23300">
    <property type="entry name" value="METHANETHIOL OXIDASE"/>
    <property type="match status" value="1"/>
</dbReference>
<dbReference type="VEuPathDB" id="VectorBase:CSON004048"/>
<evidence type="ECO:0000256" key="1">
    <source>
        <dbReference type="ARBA" id="ARBA00005606"/>
    </source>
</evidence>
<protein>
    <submittedName>
        <fullName evidence="4">CSON004048 protein</fullName>
    </submittedName>
</protein>
<sequence length="480" mass="54683">MEKRCGPGYASPLAAMKEGPREKLLYVVTVQPNLDEPHGDYLSTIDVDPESPTYSQIIHRTFTNRKGVELHHSGWNTCSSCYNLDGKCKLKGKTPIRDKLILPGLGSNYIYIFETGKNPRAPEIFKVIDKSVMENHNVSAPHTTHCLANGNVMISTMGDKNDKNKGDFILFDSETWECKGTWTKGETAICGYDFWYQPYFNVMVASEWSSPKMFKRGFQLEDLSDEEYGRRLNFYDWNEQKLIQTLDLGRDGLAPLEIRFMHNPKRNEGFVGCCVLANMYYFYKNETTGLYEAIKVIDVPSKKISGWKLDEINGMMSDIILSLDDKFLYFNNWLQGDLRQYDISDPRNPKLVGQVFLGGVLTVDGVKVVEDKELKEQPKPVYVKGRRLRGGPQMLQLSLDGKRMYVSTSLFSPWDKQFYPEMVQAGGTIVQIDIDTENGGLKINENFLIDFGNEPYGPTLPHEMRYPGGDCTSDIWLADD</sequence>
<gene>
    <name evidence="4" type="primary">CSON004048</name>
</gene>
<accession>A0A336MSM8</accession>
<reference evidence="3" key="1">
    <citation type="submission" date="2018-04" db="EMBL/GenBank/DDBJ databases">
        <authorList>
            <person name="Go L.Y."/>
            <person name="Mitchell J.A."/>
        </authorList>
    </citation>
    <scope>NUCLEOTIDE SEQUENCE</scope>
    <source>
        <tissue evidence="3">Whole organism</tissue>
    </source>
</reference>
<name>A0A336MSM8_CULSO</name>
<dbReference type="SUPFAM" id="SSF75011">
    <property type="entry name" value="3-carboxy-cis,cis-mucoante lactonizing enzyme"/>
    <property type="match status" value="1"/>
</dbReference>
<reference evidence="4" key="2">
    <citation type="submission" date="2018-07" db="EMBL/GenBank/DDBJ databases">
        <authorList>
            <person name="Quirk P.G."/>
            <person name="Krulwich T.A."/>
        </authorList>
    </citation>
    <scope>NUCLEOTIDE SEQUENCE</scope>
</reference>
<organism evidence="4">
    <name type="scientific">Culicoides sonorensis</name>
    <name type="common">Biting midge</name>
    <dbReference type="NCBI Taxonomy" id="179676"/>
    <lineage>
        <taxon>Eukaryota</taxon>
        <taxon>Metazoa</taxon>
        <taxon>Ecdysozoa</taxon>
        <taxon>Arthropoda</taxon>
        <taxon>Hexapoda</taxon>
        <taxon>Insecta</taxon>
        <taxon>Pterygota</taxon>
        <taxon>Neoptera</taxon>
        <taxon>Endopterygota</taxon>
        <taxon>Diptera</taxon>
        <taxon>Nematocera</taxon>
        <taxon>Chironomoidea</taxon>
        <taxon>Ceratopogonidae</taxon>
        <taxon>Ceratopogoninae</taxon>
        <taxon>Culicoides</taxon>
        <taxon>Monoculicoides</taxon>
    </lineage>
</organism>
<evidence type="ECO:0000313" key="4">
    <source>
        <dbReference type="EMBL" id="SSX31763.1"/>
    </source>
</evidence>
<evidence type="ECO:0000256" key="2">
    <source>
        <dbReference type="ARBA" id="ARBA00023266"/>
    </source>
</evidence>
<keyword evidence="2" id="KW-0711">Selenium</keyword>
<evidence type="ECO:0000313" key="3">
    <source>
        <dbReference type="EMBL" id="SSX12312.1"/>
    </source>
</evidence>
<dbReference type="GO" id="GO:0008430">
    <property type="term" value="F:selenium binding"/>
    <property type="evidence" value="ECO:0007669"/>
    <property type="project" value="InterPro"/>
</dbReference>
<dbReference type="EMBL" id="UFQS01001778">
    <property type="protein sequence ID" value="SSX12312.1"/>
    <property type="molecule type" value="Genomic_DNA"/>
</dbReference>
<dbReference type="EMBL" id="UFQT01001778">
    <property type="protein sequence ID" value="SSX31763.1"/>
    <property type="molecule type" value="Genomic_DNA"/>
</dbReference>
<proteinExistence type="inferred from homology"/>
<dbReference type="Pfam" id="PF05694">
    <property type="entry name" value="SBP56"/>
    <property type="match status" value="1"/>
</dbReference>